<accession>A0ABV4T0C5</accession>
<gene>
    <name evidence="2" type="ORF">ACEG43_42795</name>
</gene>
<dbReference type="RefSeq" id="WP_372566716.1">
    <property type="nucleotide sequence ID" value="NZ_JBGOSP010000044.1"/>
</dbReference>
<evidence type="ECO:0000256" key="1">
    <source>
        <dbReference type="SAM" id="MobiDB-lite"/>
    </source>
</evidence>
<reference evidence="2 3" key="1">
    <citation type="submission" date="2024-08" db="EMBL/GenBank/DDBJ databases">
        <title>Genome sequence of Streptomyces aureus CACIA-1.46HGO.</title>
        <authorList>
            <person name="Evangelista-Martinez Z."/>
        </authorList>
    </citation>
    <scope>NUCLEOTIDE SEQUENCE [LARGE SCALE GENOMIC DNA]</scope>
    <source>
        <strain evidence="2 3">CACIA-1.46HGO</strain>
    </source>
</reference>
<evidence type="ECO:0000313" key="2">
    <source>
        <dbReference type="EMBL" id="MFA3842803.1"/>
    </source>
</evidence>
<feature type="region of interest" description="Disordered" evidence="1">
    <location>
        <begin position="40"/>
        <end position="66"/>
    </location>
</feature>
<name>A0ABV4T0C5_9ACTN</name>
<feature type="region of interest" description="Disordered" evidence="1">
    <location>
        <begin position="1"/>
        <end position="23"/>
    </location>
</feature>
<protein>
    <submittedName>
        <fullName evidence="2">Uncharacterized protein</fullName>
    </submittedName>
</protein>
<proteinExistence type="predicted"/>
<dbReference type="EMBL" id="JBGOSP010000044">
    <property type="protein sequence ID" value="MFA3842803.1"/>
    <property type="molecule type" value="Genomic_DNA"/>
</dbReference>
<keyword evidence="3" id="KW-1185">Reference proteome</keyword>
<sequence>MREPTDTTAPASEGRGLQSPTYGVASPALLARAGRGFARFLGNDGHNRAAGSAGHSRDPAPTARPR</sequence>
<dbReference type="Proteomes" id="UP001571476">
    <property type="component" value="Unassembled WGS sequence"/>
</dbReference>
<feature type="compositionally biased region" description="Polar residues" evidence="1">
    <location>
        <begin position="1"/>
        <end position="10"/>
    </location>
</feature>
<comment type="caution">
    <text evidence="2">The sequence shown here is derived from an EMBL/GenBank/DDBJ whole genome shotgun (WGS) entry which is preliminary data.</text>
</comment>
<organism evidence="2 3">
    <name type="scientific">Streptomyces aureus</name>
    <dbReference type="NCBI Taxonomy" id="193461"/>
    <lineage>
        <taxon>Bacteria</taxon>
        <taxon>Bacillati</taxon>
        <taxon>Actinomycetota</taxon>
        <taxon>Actinomycetes</taxon>
        <taxon>Kitasatosporales</taxon>
        <taxon>Streptomycetaceae</taxon>
        <taxon>Streptomyces</taxon>
    </lineage>
</organism>
<evidence type="ECO:0000313" key="3">
    <source>
        <dbReference type="Proteomes" id="UP001571476"/>
    </source>
</evidence>